<keyword evidence="2" id="KW-0645">Protease</keyword>
<proteinExistence type="inferred from homology"/>
<sequence length="328" mass="34008">MPTLNEDLDSVLHSLLGLYGAGQPEQAGMAAKVREMAEAAADGFRGAGSTGYADAHAMRTSVVASHADKDGVVEKAVGTTGGETLNGRNHISNQIADLQTRLRAIATIGDSRFSGPAMLDAAHATITSATRQVDTDVAAAQRQAAAISPPAAPQRKARHVAASPTRRRRRRRSRSQAQSVSHATGATRSRSKSRSRPYTSDGTAGGNAVRAASAWLGAPYIWGGGGAGGPSGGGFDCSGLTQYAVAQATDGQVVLPRTTYEQIYSGDRVPVQDVRPGDLVFPASSFSARGPEHVQLAAGGGMVIEAPYSGSTVRWTKMPSDAVVIRVM</sequence>
<evidence type="ECO:0000313" key="7">
    <source>
        <dbReference type="EMBL" id="MBB5918755.1"/>
    </source>
</evidence>
<dbReference type="GO" id="GO:0008234">
    <property type="term" value="F:cysteine-type peptidase activity"/>
    <property type="evidence" value="ECO:0007669"/>
    <property type="project" value="UniProtKB-KW"/>
</dbReference>
<dbReference type="PROSITE" id="PS51935">
    <property type="entry name" value="NLPC_P60"/>
    <property type="match status" value="1"/>
</dbReference>
<dbReference type="PANTHER" id="PTHR47359">
    <property type="entry name" value="PEPTIDOGLYCAN DL-ENDOPEPTIDASE CWLO"/>
    <property type="match status" value="1"/>
</dbReference>
<dbReference type="GO" id="GO:0006508">
    <property type="term" value="P:proteolysis"/>
    <property type="evidence" value="ECO:0007669"/>
    <property type="project" value="UniProtKB-KW"/>
</dbReference>
<gene>
    <name evidence="7" type="ORF">BJY24_007667</name>
</gene>
<dbReference type="InterPro" id="IPR038765">
    <property type="entry name" value="Papain-like_cys_pep_sf"/>
</dbReference>
<dbReference type="AlphaFoldDB" id="A0A7W9PM85"/>
<dbReference type="RefSeq" id="WP_040752200.1">
    <property type="nucleotide sequence ID" value="NZ_JACHIT010000002.1"/>
</dbReference>
<evidence type="ECO:0000313" key="8">
    <source>
        <dbReference type="Proteomes" id="UP000540412"/>
    </source>
</evidence>
<feature type="compositionally biased region" description="Polar residues" evidence="5">
    <location>
        <begin position="176"/>
        <end position="188"/>
    </location>
</feature>
<dbReference type="Pfam" id="PF00877">
    <property type="entry name" value="NLPC_P60"/>
    <property type="match status" value="1"/>
</dbReference>
<keyword evidence="4" id="KW-0788">Thiol protease</keyword>
<dbReference type="PANTHER" id="PTHR47359:SF3">
    <property type="entry name" value="NLP_P60 DOMAIN-CONTAINING PROTEIN-RELATED"/>
    <property type="match status" value="1"/>
</dbReference>
<dbReference type="Gene3D" id="3.90.1720.10">
    <property type="entry name" value="endopeptidase domain like (from Nostoc punctiforme)"/>
    <property type="match status" value="1"/>
</dbReference>
<evidence type="ECO:0000256" key="5">
    <source>
        <dbReference type="SAM" id="MobiDB-lite"/>
    </source>
</evidence>
<name>A0A7W9PM85_9NOCA</name>
<reference evidence="7 8" key="1">
    <citation type="submission" date="2020-08" db="EMBL/GenBank/DDBJ databases">
        <title>Sequencing the genomes of 1000 actinobacteria strains.</title>
        <authorList>
            <person name="Klenk H.-P."/>
        </authorList>
    </citation>
    <scope>NUCLEOTIDE SEQUENCE [LARGE SCALE GENOMIC DNA]</scope>
    <source>
        <strain evidence="7 8">DSM 43582</strain>
    </source>
</reference>
<keyword evidence="8" id="KW-1185">Reference proteome</keyword>
<accession>A0A7W9PM85</accession>
<dbReference type="InterPro" id="IPR000064">
    <property type="entry name" value="NLP_P60_dom"/>
</dbReference>
<feature type="compositionally biased region" description="Low complexity" evidence="5">
    <location>
        <begin position="140"/>
        <end position="149"/>
    </location>
</feature>
<dbReference type="Proteomes" id="UP000540412">
    <property type="component" value="Unassembled WGS sequence"/>
</dbReference>
<feature type="domain" description="NlpC/P60" evidence="6">
    <location>
        <begin position="202"/>
        <end position="328"/>
    </location>
</feature>
<comment type="caution">
    <text evidence="7">The sequence shown here is derived from an EMBL/GenBank/DDBJ whole genome shotgun (WGS) entry which is preliminary data.</text>
</comment>
<evidence type="ECO:0000256" key="2">
    <source>
        <dbReference type="ARBA" id="ARBA00022670"/>
    </source>
</evidence>
<feature type="compositionally biased region" description="Basic residues" evidence="5">
    <location>
        <begin position="155"/>
        <end position="174"/>
    </location>
</feature>
<evidence type="ECO:0000256" key="1">
    <source>
        <dbReference type="ARBA" id="ARBA00007074"/>
    </source>
</evidence>
<dbReference type="EMBL" id="JACHIT010000002">
    <property type="protein sequence ID" value="MBB5918755.1"/>
    <property type="molecule type" value="Genomic_DNA"/>
</dbReference>
<dbReference type="SUPFAM" id="SSF54001">
    <property type="entry name" value="Cysteine proteinases"/>
    <property type="match status" value="1"/>
</dbReference>
<evidence type="ECO:0000256" key="3">
    <source>
        <dbReference type="ARBA" id="ARBA00022801"/>
    </source>
</evidence>
<evidence type="ECO:0000259" key="6">
    <source>
        <dbReference type="PROSITE" id="PS51935"/>
    </source>
</evidence>
<comment type="similarity">
    <text evidence="1">Belongs to the peptidase C40 family.</text>
</comment>
<feature type="region of interest" description="Disordered" evidence="5">
    <location>
        <begin position="140"/>
        <end position="206"/>
    </location>
</feature>
<organism evidence="7 8">
    <name type="scientific">Nocardia transvalensis</name>
    <dbReference type="NCBI Taxonomy" id="37333"/>
    <lineage>
        <taxon>Bacteria</taxon>
        <taxon>Bacillati</taxon>
        <taxon>Actinomycetota</taxon>
        <taxon>Actinomycetes</taxon>
        <taxon>Mycobacteriales</taxon>
        <taxon>Nocardiaceae</taxon>
        <taxon>Nocardia</taxon>
    </lineage>
</organism>
<keyword evidence="3 7" id="KW-0378">Hydrolase</keyword>
<protein>
    <submittedName>
        <fullName evidence="7">Cell wall-associated NlpC family hydrolase</fullName>
    </submittedName>
</protein>
<evidence type="ECO:0000256" key="4">
    <source>
        <dbReference type="ARBA" id="ARBA00022807"/>
    </source>
</evidence>
<dbReference type="InterPro" id="IPR051794">
    <property type="entry name" value="PG_Endopeptidase_C40"/>
</dbReference>